<dbReference type="OrthoDB" id="2755157at2759"/>
<feature type="transmembrane region" description="Helical" evidence="1">
    <location>
        <begin position="73"/>
        <end position="100"/>
    </location>
</feature>
<name>A0A0C3S2N3_PHLG1</name>
<dbReference type="InterPro" id="IPR045339">
    <property type="entry name" value="DUF6534"/>
</dbReference>
<reference evidence="4 5" key="1">
    <citation type="journal article" date="2014" name="PLoS Genet.">
        <title>Analysis of the Phlebiopsis gigantea genome, transcriptome and secretome provides insight into its pioneer colonization strategies of wood.</title>
        <authorList>
            <person name="Hori C."/>
            <person name="Ishida T."/>
            <person name="Igarashi K."/>
            <person name="Samejima M."/>
            <person name="Suzuki H."/>
            <person name="Master E."/>
            <person name="Ferreira P."/>
            <person name="Ruiz-Duenas F.J."/>
            <person name="Held B."/>
            <person name="Canessa P."/>
            <person name="Larrondo L.F."/>
            <person name="Schmoll M."/>
            <person name="Druzhinina I.S."/>
            <person name="Kubicek C.P."/>
            <person name="Gaskell J.A."/>
            <person name="Kersten P."/>
            <person name="St John F."/>
            <person name="Glasner J."/>
            <person name="Sabat G."/>
            <person name="Splinter BonDurant S."/>
            <person name="Syed K."/>
            <person name="Yadav J."/>
            <person name="Mgbeahuruike A.C."/>
            <person name="Kovalchuk A."/>
            <person name="Asiegbu F.O."/>
            <person name="Lackner G."/>
            <person name="Hoffmeister D."/>
            <person name="Rencoret J."/>
            <person name="Gutierrez A."/>
            <person name="Sun H."/>
            <person name="Lindquist E."/>
            <person name="Barry K."/>
            <person name="Riley R."/>
            <person name="Grigoriev I.V."/>
            <person name="Henrissat B."/>
            <person name="Kues U."/>
            <person name="Berka R.M."/>
            <person name="Martinez A.T."/>
            <person name="Covert S.F."/>
            <person name="Blanchette R.A."/>
            <person name="Cullen D."/>
        </authorList>
    </citation>
    <scope>NUCLEOTIDE SEQUENCE [LARGE SCALE GENOMIC DNA]</scope>
    <source>
        <strain evidence="4 5">11061_1 CR5-6</strain>
    </source>
</reference>
<gene>
    <name evidence="4" type="ORF">PHLGIDRAFT_321146</name>
</gene>
<evidence type="ECO:0000259" key="3">
    <source>
        <dbReference type="Pfam" id="PF20152"/>
    </source>
</evidence>
<feature type="signal peptide" evidence="2">
    <location>
        <begin position="1"/>
        <end position="18"/>
    </location>
</feature>
<feature type="transmembrane region" description="Helical" evidence="1">
    <location>
        <begin position="42"/>
        <end position="61"/>
    </location>
</feature>
<dbReference type="PANTHER" id="PTHR40465">
    <property type="entry name" value="CHROMOSOME 1, WHOLE GENOME SHOTGUN SEQUENCE"/>
    <property type="match status" value="1"/>
</dbReference>
<dbReference type="EMBL" id="KN840722">
    <property type="protein sequence ID" value="KIP01925.1"/>
    <property type="molecule type" value="Genomic_DNA"/>
</dbReference>
<keyword evidence="2" id="KW-0732">Signal</keyword>
<dbReference type="Proteomes" id="UP000053257">
    <property type="component" value="Unassembled WGS sequence"/>
</dbReference>
<evidence type="ECO:0000313" key="5">
    <source>
        <dbReference type="Proteomes" id="UP000053257"/>
    </source>
</evidence>
<dbReference type="HOGENOM" id="CLU_046025_1_1_1"/>
<evidence type="ECO:0000256" key="1">
    <source>
        <dbReference type="SAM" id="Phobius"/>
    </source>
</evidence>
<protein>
    <recommendedName>
        <fullName evidence="3">DUF6534 domain-containing protein</fullName>
    </recommendedName>
</protein>
<dbReference type="Pfam" id="PF20152">
    <property type="entry name" value="DUF6534"/>
    <property type="match status" value="1"/>
</dbReference>
<organism evidence="4 5">
    <name type="scientific">Phlebiopsis gigantea (strain 11061_1 CR5-6)</name>
    <name type="common">White-rot fungus</name>
    <name type="synonym">Peniophora gigantea</name>
    <dbReference type="NCBI Taxonomy" id="745531"/>
    <lineage>
        <taxon>Eukaryota</taxon>
        <taxon>Fungi</taxon>
        <taxon>Dikarya</taxon>
        <taxon>Basidiomycota</taxon>
        <taxon>Agaricomycotina</taxon>
        <taxon>Agaricomycetes</taxon>
        <taxon>Polyporales</taxon>
        <taxon>Phanerochaetaceae</taxon>
        <taxon>Phlebiopsis</taxon>
    </lineage>
</organism>
<feature type="transmembrane region" description="Helical" evidence="1">
    <location>
        <begin position="165"/>
        <end position="188"/>
    </location>
</feature>
<feature type="chain" id="PRO_5002178150" description="DUF6534 domain-containing protein" evidence="2">
    <location>
        <begin position="19"/>
        <end position="310"/>
    </location>
</feature>
<dbReference type="PANTHER" id="PTHR40465:SF1">
    <property type="entry name" value="DUF6534 DOMAIN-CONTAINING PROTEIN"/>
    <property type="match status" value="1"/>
</dbReference>
<evidence type="ECO:0000256" key="2">
    <source>
        <dbReference type="SAM" id="SignalP"/>
    </source>
</evidence>
<proteinExistence type="predicted"/>
<keyword evidence="1" id="KW-0812">Transmembrane</keyword>
<accession>A0A0C3S2N3</accession>
<keyword evidence="5" id="KW-1185">Reference proteome</keyword>
<keyword evidence="1" id="KW-0472">Membrane</keyword>
<dbReference type="AlphaFoldDB" id="A0A0C3S2N3"/>
<evidence type="ECO:0000313" key="4">
    <source>
        <dbReference type="EMBL" id="KIP01925.1"/>
    </source>
</evidence>
<keyword evidence="1" id="KW-1133">Transmembrane helix</keyword>
<feature type="domain" description="DUF6534" evidence="3">
    <location>
        <begin position="125"/>
        <end position="210"/>
    </location>
</feature>
<feature type="transmembrane region" description="Helical" evidence="1">
    <location>
        <begin position="112"/>
        <end position="141"/>
    </location>
</feature>
<sequence length="310" mass="33852">MIALSMLVLNVTSSALVAQSLYYYLVPHFGSLAPVQSVTRELAAECLISTVMTFISQMCFVEQLYGVSRLQGGSFATWAVAITAILTAIFGTACPVVMIVHPHSVLLQRSKLFSIFFGVAKGFGAITDLIATIAMCILLAASRTGFRRTNTLINTLIQYCIQRGILVTLIQGLILIIFFAAPGGIFWFPFHVNVTKLYANTFFSTLNSREMINRNLADDLLQDIQINSASTGGHSGTSGVSGRSLKAKLQRHFSAFGEKPAQVPNLNLNADSREDMQLDMMKSDAQRQSPMLSLKGQMPTVTKTVLIKEL</sequence>